<dbReference type="RefSeq" id="WP_160268267.1">
    <property type="nucleotide sequence ID" value="NZ_JDUU01000039.1"/>
</dbReference>
<accession>A0A086ZDB0</accession>
<dbReference type="InterPro" id="IPR032179">
    <property type="entry name" value="Cry22Aa_Ig-like"/>
</dbReference>
<dbReference type="STRING" id="1437608.GCA_000771645_01994"/>
<dbReference type="GO" id="GO:0005975">
    <property type="term" value="P:carbohydrate metabolic process"/>
    <property type="evidence" value="ECO:0007669"/>
    <property type="project" value="UniProtKB-ARBA"/>
</dbReference>
<proteinExistence type="predicted"/>
<comment type="caution">
    <text evidence="2">The sequence shown here is derived from an EMBL/GenBank/DDBJ whole genome shotgun (WGS) entry which is preliminary data.</text>
</comment>
<feature type="domain" description="Pesticidal crystal protein Cry22Aa Ig-like" evidence="1">
    <location>
        <begin position="273"/>
        <end position="343"/>
    </location>
</feature>
<gene>
    <name evidence="2" type="ORF">BBIA_2418</name>
</gene>
<dbReference type="OrthoDB" id="9763537at2"/>
<dbReference type="Proteomes" id="UP000029108">
    <property type="component" value="Unassembled WGS sequence"/>
</dbReference>
<name>A0A086ZDB0_9BIFI</name>
<keyword evidence="3" id="KW-1185">Reference proteome</keyword>
<protein>
    <submittedName>
        <fullName evidence="2">Chitinase</fullName>
    </submittedName>
</protein>
<dbReference type="Gene3D" id="2.60.40.10">
    <property type="entry name" value="Immunoglobulins"/>
    <property type="match status" value="2"/>
</dbReference>
<dbReference type="AlphaFoldDB" id="A0A086ZDB0"/>
<dbReference type="EMBL" id="JGYN01000046">
    <property type="protein sequence ID" value="KFI44510.1"/>
    <property type="molecule type" value="Genomic_DNA"/>
</dbReference>
<dbReference type="InterPro" id="IPR013783">
    <property type="entry name" value="Ig-like_fold"/>
</dbReference>
<organism evidence="2 3">
    <name type="scientific">Bifidobacterium biavatii DSM 23969</name>
    <dbReference type="NCBI Taxonomy" id="1437608"/>
    <lineage>
        <taxon>Bacteria</taxon>
        <taxon>Bacillati</taxon>
        <taxon>Actinomycetota</taxon>
        <taxon>Actinomycetes</taxon>
        <taxon>Bifidobacteriales</taxon>
        <taxon>Bifidobacteriaceae</taxon>
        <taxon>Bifidobacterium</taxon>
    </lineage>
</organism>
<dbReference type="Pfam" id="PF16403">
    <property type="entry name" value="Bact_surface_Ig-like"/>
    <property type="match status" value="2"/>
</dbReference>
<sequence>MNKLKQIEIARFETLAIKPILILIVIGLSAIIPVSANAASSSTVDTRSTRSCEGNYRSISSLTVPDNTLFSTPAVSGATITAKMPVTDANGRAVDYWVASYSYWHSGEYPDYGTQTVSIHIPAGSTASFTVGIECNEGIVGYLNPIKYGTMDVSISNGKQYSFKSDMSSSTSSTTSPAFRWHIDSAPVLKNTPPDIKNANDVTVEAGSVFDPLDGVTATDVEDGDLTSKITVDGKVNSNVPGSYTLNYKVTDSDGQTTSADRIITVVDTTAPTITGVTAKTIAYGSIFDPLAGVAATDIVDGTVTVKVASGSVNTGKAGKYELTYTATDKAGNTATVKRMITVEVHVKATMPMTGSMGGIAWGGGFATAPARWTRVRCMEAHHAALIKLIPFLKSRIGLRDRHNTVVVSQAGSTLF</sequence>
<reference evidence="2 3" key="1">
    <citation type="submission" date="2014-03" db="EMBL/GenBank/DDBJ databases">
        <title>Genomics of Bifidobacteria.</title>
        <authorList>
            <person name="Ventura M."/>
            <person name="Milani C."/>
            <person name="Lugli G.A."/>
        </authorList>
    </citation>
    <scope>NUCLEOTIDE SEQUENCE [LARGE SCALE GENOMIC DNA]</scope>
    <source>
        <strain evidence="2 3">DSM 23969</strain>
    </source>
</reference>
<evidence type="ECO:0000313" key="3">
    <source>
        <dbReference type="Proteomes" id="UP000029108"/>
    </source>
</evidence>
<feature type="domain" description="Pesticidal crystal protein Cry22Aa Ig-like" evidence="1">
    <location>
        <begin position="196"/>
        <end position="266"/>
    </location>
</feature>
<dbReference type="eggNOG" id="COG3227">
    <property type="taxonomic scope" value="Bacteria"/>
</dbReference>
<evidence type="ECO:0000259" key="1">
    <source>
        <dbReference type="Pfam" id="PF16403"/>
    </source>
</evidence>
<evidence type="ECO:0000313" key="2">
    <source>
        <dbReference type="EMBL" id="KFI44510.1"/>
    </source>
</evidence>